<dbReference type="EMBL" id="JASPKY010000135">
    <property type="protein sequence ID" value="KAK9731277.1"/>
    <property type="molecule type" value="Genomic_DNA"/>
</dbReference>
<dbReference type="Proteomes" id="UP001458880">
    <property type="component" value="Unassembled WGS sequence"/>
</dbReference>
<organism evidence="1 2">
    <name type="scientific">Popillia japonica</name>
    <name type="common">Japanese beetle</name>
    <dbReference type="NCBI Taxonomy" id="7064"/>
    <lineage>
        <taxon>Eukaryota</taxon>
        <taxon>Metazoa</taxon>
        <taxon>Ecdysozoa</taxon>
        <taxon>Arthropoda</taxon>
        <taxon>Hexapoda</taxon>
        <taxon>Insecta</taxon>
        <taxon>Pterygota</taxon>
        <taxon>Neoptera</taxon>
        <taxon>Endopterygota</taxon>
        <taxon>Coleoptera</taxon>
        <taxon>Polyphaga</taxon>
        <taxon>Scarabaeiformia</taxon>
        <taxon>Scarabaeidae</taxon>
        <taxon>Rutelinae</taxon>
        <taxon>Popillia</taxon>
    </lineage>
</organism>
<name>A0AAW1L8Q6_POPJA</name>
<comment type="caution">
    <text evidence="1">The sequence shown here is derived from an EMBL/GenBank/DDBJ whole genome shotgun (WGS) entry which is preliminary data.</text>
</comment>
<evidence type="ECO:0000313" key="1">
    <source>
        <dbReference type="EMBL" id="KAK9731277.1"/>
    </source>
</evidence>
<evidence type="ECO:0000313" key="2">
    <source>
        <dbReference type="Proteomes" id="UP001458880"/>
    </source>
</evidence>
<dbReference type="AlphaFoldDB" id="A0AAW1L8Q6"/>
<sequence length="132" mass="15568">MLSLRPGKWIEMLIYLMCMRKYLVQTLTKYRFFMSTQNYINSRATEHYGWIILDHVLDYTLLVVWAHHRVSEFVGSAIDTVQWPGDLVSSSQRSSLTTPFHVAEDFLLVAQQPIRSAEYGYLFFLKKIYMTC</sequence>
<reference evidence="1 2" key="1">
    <citation type="journal article" date="2024" name="BMC Genomics">
        <title>De novo assembly and annotation of Popillia japonica's genome with initial clues to its potential as an invasive pest.</title>
        <authorList>
            <person name="Cucini C."/>
            <person name="Boschi S."/>
            <person name="Funari R."/>
            <person name="Cardaioli E."/>
            <person name="Iannotti N."/>
            <person name="Marturano G."/>
            <person name="Paoli F."/>
            <person name="Bruttini M."/>
            <person name="Carapelli A."/>
            <person name="Frati F."/>
            <person name="Nardi F."/>
        </authorList>
    </citation>
    <scope>NUCLEOTIDE SEQUENCE [LARGE SCALE GENOMIC DNA]</scope>
    <source>
        <strain evidence="1">DMR45628</strain>
    </source>
</reference>
<protein>
    <submittedName>
        <fullName evidence="1">Uncharacterized protein</fullName>
    </submittedName>
</protein>
<accession>A0AAW1L8Q6</accession>
<gene>
    <name evidence="1" type="ORF">QE152_g13792</name>
</gene>
<keyword evidence="2" id="KW-1185">Reference proteome</keyword>
<proteinExistence type="predicted"/>